<dbReference type="EMBL" id="AP026800">
    <property type="protein sequence ID" value="BDR54461.1"/>
    <property type="molecule type" value="Genomic_DNA"/>
</dbReference>
<keyword evidence="1" id="KW-0472">Membrane</keyword>
<dbReference type="SUPFAM" id="SSF53448">
    <property type="entry name" value="Nucleotide-diphospho-sugar transferases"/>
    <property type="match status" value="1"/>
</dbReference>
<feature type="transmembrane region" description="Helical" evidence="1">
    <location>
        <begin position="733"/>
        <end position="755"/>
    </location>
</feature>
<evidence type="ECO:0000259" key="2">
    <source>
        <dbReference type="Pfam" id="PF13632"/>
    </source>
</evidence>
<evidence type="ECO:0000313" key="4">
    <source>
        <dbReference type="Proteomes" id="UP001321748"/>
    </source>
</evidence>
<proteinExistence type="predicted"/>
<dbReference type="Pfam" id="PF13632">
    <property type="entry name" value="Glyco_trans_2_3"/>
    <property type="match status" value="1"/>
</dbReference>
<feature type="transmembrane region" description="Helical" evidence="1">
    <location>
        <begin position="517"/>
        <end position="537"/>
    </location>
</feature>
<reference evidence="3 4" key="1">
    <citation type="journal article" date="2023" name="Microbiol. Spectr.">
        <title>Symbiosis of Carpenter Bees with Uncharacterized Lactic Acid Bacteria Showing NAD Auxotrophy.</title>
        <authorList>
            <person name="Kawasaki S."/>
            <person name="Ozawa K."/>
            <person name="Mori T."/>
            <person name="Yamamoto A."/>
            <person name="Ito M."/>
            <person name="Ohkuma M."/>
            <person name="Sakamoto M."/>
            <person name="Matsutani M."/>
        </authorList>
    </citation>
    <scope>NUCLEOTIDE SEQUENCE [LARGE SCALE GENOMIC DNA]</scope>
    <source>
        <strain evidence="3 4">KimH</strain>
    </source>
</reference>
<protein>
    <submittedName>
        <fullName evidence="3">Membrane protein</fullName>
    </submittedName>
</protein>
<accession>A0ABN6SEM2</accession>
<feature type="transmembrane region" description="Helical" evidence="1">
    <location>
        <begin position="1012"/>
        <end position="1032"/>
    </location>
</feature>
<organism evidence="3 4">
    <name type="scientific">Bombiscardovia apis</name>
    <dbReference type="NCBI Taxonomy" id="2932182"/>
    <lineage>
        <taxon>Bacteria</taxon>
        <taxon>Bacillati</taxon>
        <taxon>Actinomycetota</taxon>
        <taxon>Actinomycetes</taxon>
        <taxon>Bifidobacteriales</taxon>
        <taxon>Bifidobacteriaceae</taxon>
        <taxon>Bombiscardovia</taxon>
    </lineage>
</organism>
<dbReference type="InterPro" id="IPR001173">
    <property type="entry name" value="Glyco_trans_2-like"/>
</dbReference>
<keyword evidence="4" id="KW-1185">Reference proteome</keyword>
<feature type="transmembrane region" description="Helical" evidence="1">
    <location>
        <begin position="447"/>
        <end position="472"/>
    </location>
</feature>
<name>A0ABN6SEM2_9BIFI</name>
<evidence type="ECO:0000313" key="3">
    <source>
        <dbReference type="EMBL" id="BDR54461.1"/>
    </source>
</evidence>
<feature type="domain" description="Glycosyltransferase 2-like" evidence="2">
    <location>
        <begin position="98"/>
        <end position="284"/>
    </location>
</feature>
<dbReference type="InterPro" id="IPR029044">
    <property type="entry name" value="Nucleotide-diphossugar_trans"/>
</dbReference>
<feature type="transmembrane region" description="Helical" evidence="1">
    <location>
        <begin position="268"/>
        <end position="287"/>
    </location>
</feature>
<gene>
    <name evidence="3" type="ORF">KIMH_05720</name>
</gene>
<feature type="transmembrane region" description="Helical" evidence="1">
    <location>
        <begin position="558"/>
        <end position="586"/>
    </location>
</feature>
<keyword evidence="1" id="KW-0812">Transmembrane</keyword>
<feature type="transmembrane region" description="Helical" evidence="1">
    <location>
        <begin position="700"/>
        <end position="721"/>
    </location>
</feature>
<keyword evidence="1" id="KW-1133">Transmembrane helix</keyword>
<feature type="transmembrane region" description="Helical" evidence="1">
    <location>
        <begin position="378"/>
        <end position="397"/>
    </location>
</feature>
<feature type="transmembrane region" description="Helical" evidence="1">
    <location>
        <begin position="592"/>
        <end position="614"/>
    </location>
</feature>
<feature type="transmembrane region" description="Helical" evidence="1">
    <location>
        <begin position="672"/>
        <end position="694"/>
    </location>
</feature>
<evidence type="ECO:0000256" key="1">
    <source>
        <dbReference type="SAM" id="Phobius"/>
    </source>
</evidence>
<dbReference type="Gene3D" id="3.90.550.10">
    <property type="entry name" value="Spore Coat Polysaccharide Biosynthesis Protein SpsA, Chain A"/>
    <property type="match status" value="1"/>
</dbReference>
<feature type="transmembrane region" description="Helical" evidence="1">
    <location>
        <begin position="493"/>
        <end position="511"/>
    </location>
</feature>
<dbReference type="Proteomes" id="UP001321748">
    <property type="component" value="Chromosome"/>
</dbReference>
<sequence length="1040" mass="111668">MAAVITAQADMTYLPQTLSAVLAQQLLPAVIVIADCSGATSEPLSSRIHLEPIAGRPQTLRYVDVEIVRAHGASSFGDAVRKALGYAHLPQSVRALWLLHDDSKPLDKHCLEALAETWRDTPTASLLGAKQLDWEGCGLHNVGYYAARGRINSLVVDGEPDQEQYDARQDVFGVSLAGALLPLQTLRSMSDLGSWAGTFGQSADFSRRVCLSGGRVVVVPSARIGHCRARYEGLRDKSGQGERKREPRDSSMQVIDARETYLYAGHRAILWPLIWLLRLVGALWFAAVRLTAKQPYAAICELCSPWRVLARLGKLLAARRHLNQVSTTTLARLEPLQANRQQVKQWQLRVKAYEDQLNHPLLNNLARAHLRHQQRIRLYWALAMTALVCAGTTVASWDTLRGLFSGGSLHSDYLLGSAADLSNLLQTATVPWTWGVGVGAPAAPTPFFLVLLPVAIVAGGSVSAALAIVYFLSIALSGLSFWALAGIFTRSNPIRALSGLLWSALAFALPISSSGDLPNLVVMAFMPAAFAFTFRAVGMYYTEQPAQPHPSVRNAACAALCFTVVVLAEPQLLLALAVVFVLFTILVESHRVMLVLIPLPAALAISPTLINTVVHMNEGNWRQLFGDVTIPAVARFGQPRAASVSEITASLLDLHFSGSITSWLTSNSWQSLALLISLVIIGIIALVSLCLPSISRVSRLMWFLSIVGAALAMVSTCLAVGQDGSLPAAGSPLPGLLLAMLGLLSCVAMMAGGAVRPFETLNVRRQSAYHAYAALDNRTSAADVQAQARQALEQDPAVQEHSGNFAALNQRWTVQRVARTFLSCVLLLVLAATSAGGMSRSIADSSLRADTGGLPMVAVDYLNSSDRHRVLALSPVSEQQVGYSVMRTGRGDIVDVSAASQALRLGGRTDQAEHNLSTAAADLMARPSADAIESISKLGFGGIFVPTIQERAHVGTSPTDVLTSNLTASDGTQQVVSGTSGTYFRLTLVDADRQGVEVSGEQAASSLWWRSIWLWSVGLLVLAYCLVALPRWRFAEGGLA</sequence>